<reference evidence="2" key="1">
    <citation type="journal article" date="2021" name="Mol. Plant Microbe Interact.">
        <title>Complete Genome Sequence of the Plant-Pathogenic Fungus Colletotrichum lupini.</title>
        <authorList>
            <person name="Baroncelli R."/>
            <person name="Pensec F."/>
            <person name="Da Lio D."/>
            <person name="Boufleur T."/>
            <person name="Vicente I."/>
            <person name="Sarrocco S."/>
            <person name="Picot A."/>
            <person name="Baraldi E."/>
            <person name="Sukno S."/>
            <person name="Thon M."/>
            <person name="Le Floch G."/>
        </authorList>
    </citation>
    <scope>NUCLEOTIDE SEQUENCE</scope>
    <source>
        <strain evidence="2">IMI 504893</strain>
    </source>
</reference>
<accession>A0A9Q8SK80</accession>
<protein>
    <recommendedName>
        <fullName evidence="4">Secreted protein</fullName>
    </recommendedName>
</protein>
<gene>
    <name evidence="2" type="ORF">CLUP02_04391</name>
</gene>
<dbReference type="EMBL" id="CP019474">
    <property type="protein sequence ID" value="UQC78912.1"/>
    <property type="molecule type" value="Genomic_DNA"/>
</dbReference>
<organism evidence="2 3">
    <name type="scientific">Colletotrichum lupini</name>
    <dbReference type="NCBI Taxonomy" id="145971"/>
    <lineage>
        <taxon>Eukaryota</taxon>
        <taxon>Fungi</taxon>
        <taxon>Dikarya</taxon>
        <taxon>Ascomycota</taxon>
        <taxon>Pezizomycotina</taxon>
        <taxon>Sordariomycetes</taxon>
        <taxon>Hypocreomycetidae</taxon>
        <taxon>Glomerellales</taxon>
        <taxon>Glomerellaceae</taxon>
        <taxon>Colletotrichum</taxon>
        <taxon>Colletotrichum acutatum species complex</taxon>
    </lineage>
</organism>
<dbReference type="RefSeq" id="XP_049140547.1">
    <property type="nucleotide sequence ID" value="XM_049283404.1"/>
</dbReference>
<keyword evidence="1" id="KW-0732">Signal</keyword>
<dbReference type="Proteomes" id="UP000830671">
    <property type="component" value="Chromosome 2"/>
</dbReference>
<evidence type="ECO:0000313" key="2">
    <source>
        <dbReference type="EMBL" id="UQC78912.1"/>
    </source>
</evidence>
<dbReference type="KEGG" id="clup:CLUP02_04391"/>
<proteinExistence type="predicted"/>
<feature type="chain" id="PRO_5040502901" description="Secreted protein" evidence="1">
    <location>
        <begin position="17"/>
        <end position="129"/>
    </location>
</feature>
<name>A0A9Q8SK80_9PEZI</name>
<evidence type="ECO:0008006" key="4">
    <source>
        <dbReference type="Google" id="ProtNLM"/>
    </source>
</evidence>
<dbReference type="AlphaFoldDB" id="A0A9Q8SK80"/>
<feature type="signal peptide" evidence="1">
    <location>
        <begin position="1"/>
        <end position="16"/>
    </location>
</feature>
<dbReference type="GeneID" id="73338414"/>
<evidence type="ECO:0000313" key="3">
    <source>
        <dbReference type="Proteomes" id="UP000830671"/>
    </source>
</evidence>
<sequence length="129" mass="14622">MWAVLISWLNPRRVVAPLLAFRFAPSCTFRTPHSGCPVESHLTKPPLAGETSGNWILHTRDTTLEDNLSLYAIFRRKGWESGLLLPSLLIPLHSRHRVRNPHKLELIVGARRLVFLACHFHSSSGWPVS</sequence>
<keyword evidence="3" id="KW-1185">Reference proteome</keyword>
<evidence type="ECO:0000256" key="1">
    <source>
        <dbReference type="SAM" id="SignalP"/>
    </source>
</evidence>